<dbReference type="Gene3D" id="1.10.287.950">
    <property type="entry name" value="Methyl-accepting chemotaxis protein"/>
    <property type="match status" value="1"/>
</dbReference>
<comment type="caution">
    <text evidence="8">The sequence shown here is derived from an EMBL/GenBank/DDBJ whole genome shotgun (WGS) entry which is preliminary data.</text>
</comment>
<feature type="transmembrane region" description="Helical" evidence="5">
    <location>
        <begin position="12"/>
        <end position="30"/>
    </location>
</feature>
<dbReference type="PANTHER" id="PTHR32089:SF112">
    <property type="entry name" value="LYSOZYME-LIKE PROTEIN-RELATED"/>
    <property type="match status" value="1"/>
</dbReference>
<dbReference type="CDD" id="cd06225">
    <property type="entry name" value="HAMP"/>
    <property type="match status" value="1"/>
</dbReference>
<dbReference type="InterPro" id="IPR003660">
    <property type="entry name" value="HAMP_dom"/>
</dbReference>
<dbReference type="GO" id="GO:0016020">
    <property type="term" value="C:membrane"/>
    <property type="evidence" value="ECO:0007669"/>
    <property type="project" value="InterPro"/>
</dbReference>
<feature type="domain" description="Methyl-accepting transducer" evidence="6">
    <location>
        <begin position="438"/>
        <end position="677"/>
    </location>
</feature>
<dbReference type="Pfam" id="PF00672">
    <property type="entry name" value="HAMP"/>
    <property type="match status" value="1"/>
</dbReference>
<sequence>MAILRTLSIKWVLGLFLGAMGLVVFTYGGIDLKGSIKRQSAAEAILSSSRSSRILLSTLLTTRLERGALGSALSGEAAADGAQLAKIADYRKTIEGGYREVIAQIEAAALPGPLATLPRLRDAQAAMVRLQPEFDREARTPKASRNPQAQQTELATYQAFFDALTATTDAVDASAGNTDKTVDQYLAIKRAAWATRVQYGVTQGRAQFTVAAGRAWTPTEAAAAFEDRGRALGAWTVVKEAASADGVADVVRAAFRKADEGNFSGPAWADTVRLFEALATGQPAGIDIKDLQPRDTARAGLVVDLANVALDQMVLRAEQVVAEARGAFALSIAALAASLLLVAGGIVVVQRRISRPLQRMNETMRRLAEGDEAAIVPSLERGDEIGEMARAVQVFKESLARNKELEAATHDLQQQAEVRRRQTMLSLADDLERAVGAAVTTLSSSADEMQSTARAMSDSATATLAQSTSVAAAAEQASTNVAAVAGAAEELGTSVQEIGRQVEHSVGRARSAVEAARSAAEIIGELETAASRINAIVDLISDIAGQTNLLALNATIEAARAGEAGRGFAVVAAEVKELATQTSRATTEIGQQVAAIQATTDRAVTAIGGVATTVQEINASAEQIAATVDQQGQATNEIVTSVTQASVGADGVTSIIADVAQAAGRTGDGARRVLDVSGEVAGHAADLHTKVVGFLATIRAA</sequence>
<feature type="coiled-coil region" evidence="4">
    <location>
        <begin position="395"/>
        <end position="422"/>
    </location>
</feature>
<comment type="similarity">
    <text evidence="2">Belongs to the methyl-accepting chemotaxis (MCP) protein family.</text>
</comment>
<dbReference type="PANTHER" id="PTHR32089">
    <property type="entry name" value="METHYL-ACCEPTING CHEMOTAXIS PROTEIN MCPB"/>
    <property type="match status" value="1"/>
</dbReference>
<evidence type="ECO:0000256" key="2">
    <source>
        <dbReference type="ARBA" id="ARBA00029447"/>
    </source>
</evidence>
<keyword evidence="5" id="KW-1133">Transmembrane helix</keyword>
<reference evidence="8 9" key="1">
    <citation type="submission" date="2019-02" db="EMBL/GenBank/DDBJ databases">
        <title>Siculibacillus lacustris gen. nov., sp. nov., a new rosette-forming bacterium isolated from a freshwater crater lake (Lake St. Ana, Romania).</title>
        <authorList>
            <person name="Felfoldi T."/>
            <person name="Marton Z."/>
            <person name="Szabo A."/>
            <person name="Mentes A."/>
            <person name="Boka K."/>
            <person name="Marialigeti K."/>
            <person name="Mathe I."/>
            <person name="Koncz M."/>
            <person name="Schumann P."/>
            <person name="Toth E."/>
        </authorList>
    </citation>
    <scope>NUCLEOTIDE SEQUENCE [LARGE SCALE GENOMIC DNA]</scope>
    <source>
        <strain evidence="8 9">SA-279</strain>
    </source>
</reference>
<dbReference type="SUPFAM" id="SSF58104">
    <property type="entry name" value="Methyl-accepting chemotaxis protein (MCP) signaling domain"/>
    <property type="match status" value="1"/>
</dbReference>
<dbReference type="PROSITE" id="PS50885">
    <property type="entry name" value="HAMP"/>
    <property type="match status" value="1"/>
</dbReference>
<dbReference type="SMART" id="SM00304">
    <property type="entry name" value="HAMP"/>
    <property type="match status" value="1"/>
</dbReference>
<dbReference type="InterPro" id="IPR004089">
    <property type="entry name" value="MCPsignal_dom"/>
</dbReference>
<dbReference type="PROSITE" id="PS50111">
    <property type="entry name" value="CHEMOTAXIS_TRANSDUC_2"/>
    <property type="match status" value="1"/>
</dbReference>
<dbReference type="EMBL" id="SJFN01000012">
    <property type="protein sequence ID" value="TBW38237.1"/>
    <property type="molecule type" value="Genomic_DNA"/>
</dbReference>
<keyword evidence="9" id="KW-1185">Reference proteome</keyword>
<dbReference type="GO" id="GO:0007165">
    <property type="term" value="P:signal transduction"/>
    <property type="evidence" value="ECO:0007669"/>
    <property type="project" value="UniProtKB-KW"/>
</dbReference>
<evidence type="ECO:0000259" key="7">
    <source>
        <dbReference type="PROSITE" id="PS50885"/>
    </source>
</evidence>
<keyword evidence="4" id="KW-0175">Coiled coil</keyword>
<organism evidence="8 9">
    <name type="scientific">Siculibacillus lacustris</name>
    <dbReference type="NCBI Taxonomy" id="1549641"/>
    <lineage>
        <taxon>Bacteria</taxon>
        <taxon>Pseudomonadati</taxon>
        <taxon>Pseudomonadota</taxon>
        <taxon>Alphaproteobacteria</taxon>
        <taxon>Hyphomicrobiales</taxon>
        <taxon>Ancalomicrobiaceae</taxon>
        <taxon>Siculibacillus</taxon>
    </lineage>
</organism>
<evidence type="ECO:0000313" key="9">
    <source>
        <dbReference type="Proteomes" id="UP000292781"/>
    </source>
</evidence>
<keyword evidence="5" id="KW-0472">Membrane</keyword>
<keyword evidence="1 3" id="KW-0807">Transducer</keyword>
<dbReference type="RefSeq" id="WP_131308994.1">
    <property type="nucleotide sequence ID" value="NZ_SJFN01000012.1"/>
</dbReference>
<proteinExistence type="inferred from homology"/>
<dbReference type="SMART" id="SM00283">
    <property type="entry name" value="MA"/>
    <property type="match status" value="1"/>
</dbReference>
<feature type="transmembrane region" description="Helical" evidence="5">
    <location>
        <begin position="326"/>
        <end position="349"/>
    </location>
</feature>
<feature type="domain" description="HAMP" evidence="7">
    <location>
        <begin position="351"/>
        <end position="404"/>
    </location>
</feature>
<evidence type="ECO:0000259" key="6">
    <source>
        <dbReference type="PROSITE" id="PS50111"/>
    </source>
</evidence>
<evidence type="ECO:0000256" key="4">
    <source>
        <dbReference type="SAM" id="Coils"/>
    </source>
</evidence>
<dbReference type="Pfam" id="PF00015">
    <property type="entry name" value="MCPsignal"/>
    <property type="match status" value="1"/>
</dbReference>
<evidence type="ECO:0000256" key="1">
    <source>
        <dbReference type="ARBA" id="ARBA00023224"/>
    </source>
</evidence>
<dbReference type="AlphaFoldDB" id="A0A4Q9VS03"/>
<accession>A0A4Q9VS03</accession>
<dbReference type="Gene3D" id="6.10.340.10">
    <property type="match status" value="1"/>
</dbReference>
<gene>
    <name evidence="8" type="ORF">EYW49_09830</name>
</gene>
<dbReference type="Proteomes" id="UP000292781">
    <property type="component" value="Unassembled WGS sequence"/>
</dbReference>
<name>A0A4Q9VS03_9HYPH</name>
<dbReference type="OrthoDB" id="8456673at2"/>
<keyword evidence="5" id="KW-0812">Transmembrane</keyword>
<protein>
    <submittedName>
        <fullName evidence="8">Methyl-accepting chemotaxis protein</fullName>
    </submittedName>
</protein>
<evidence type="ECO:0000313" key="8">
    <source>
        <dbReference type="EMBL" id="TBW38237.1"/>
    </source>
</evidence>
<evidence type="ECO:0000256" key="5">
    <source>
        <dbReference type="SAM" id="Phobius"/>
    </source>
</evidence>
<evidence type="ECO:0000256" key="3">
    <source>
        <dbReference type="PROSITE-ProRule" id="PRU00284"/>
    </source>
</evidence>